<evidence type="ECO:0000256" key="3">
    <source>
        <dbReference type="ARBA" id="ARBA00022723"/>
    </source>
</evidence>
<dbReference type="GO" id="GO:0002376">
    <property type="term" value="P:immune system process"/>
    <property type="evidence" value="ECO:0007669"/>
    <property type="project" value="UniProtKB-KW"/>
</dbReference>
<dbReference type="EMBL" id="OUUZ01000013">
    <property type="protein sequence ID" value="SPQ24370.1"/>
    <property type="molecule type" value="Genomic_DNA"/>
</dbReference>
<organism evidence="11 12">
    <name type="scientific">Thermothielavioides terrestris</name>
    <dbReference type="NCBI Taxonomy" id="2587410"/>
    <lineage>
        <taxon>Eukaryota</taxon>
        <taxon>Fungi</taxon>
        <taxon>Dikarya</taxon>
        <taxon>Ascomycota</taxon>
        <taxon>Pezizomycotina</taxon>
        <taxon>Sordariomycetes</taxon>
        <taxon>Sordariomycetidae</taxon>
        <taxon>Sordariales</taxon>
        <taxon>Chaetomiaceae</taxon>
        <taxon>Thermothielavioides</taxon>
    </lineage>
</organism>
<protein>
    <submittedName>
        <fullName evidence="11">6dcb3be8-b1ad-4d1b-a7d1-e20cabd9a2fd</fullName>
    </submittedName>
</protein>
<dbReference type="Pfam" id="PF13086">
    <property type="entry name" value="AAA_11"/>
    <property type="match status" value="1"/>
</dbReference>
<dbReference type="SUPFAM" id="SSF52540">
    <property type="entry name" value="P-loop containing nucleoside triphosphate hydrolases"/>
    <property type="match status" value="1"/>
</dbReference>
<keyword evidence="4" id="KW-0863">Zinc-finger</keyword>
<dbReference type="InterPro" id="IPR041679">
    <property type="entry name" value="DNA2/NAM7-like_C"/>
</dbReference>
<dbReference type="GO" id="GO:0031048">
    <property type="term" value="P:regulatory ncRNA-mediated heterochromatin formation"/>
    <property type="evidence" value="ECO:0007669"/>
    <property type="project" value="TreeGrafter"/>
</dbReference>
<dbReference type="GO" id="GO:0008270">
    <property type="term" value="F:zinc ion binding"/>
    <property type="evidence" value="ECO:0007669"/>
    <property type="project" value="UniProtKB-KW"/>
</dbReference>
<feature type="domain" description="RZ-type" evidence="10">
    <location>
        <begin position="1588"/>
        <end position="1662"/>
    </location>
</feature>
<dbReference type="GO" id="GO:0005737">
    <property type="term" value="C:cytoplasm"/>
    <property type="evidence" value="ECO:0007669"/>
    <property type="project" value="UniProtKB-SubCell"/>
</dbReference>
<evidence type="ECO:0000256" key="9">
    <source>
        <dbReference type="SAM" id="MobiDB-lite"/>
    </source>
</evidence>
<dbReference type="CDD" id="cd18808">
    <property type="entry name" value="SF1_C_Upf1"/>
    <property type="match status" value="1"/>
</dbReference>
<sequence>MAAGRLQTREDYSDFRSSIRRHNNASQFSLSWQACAETWELAAKVLGGSNREWQQAVARDLADDELGGLSFVARTVRLCTSLPSDENCLGVARSFFQAITHSSFLRCLSIDSFVGTIYRVIGGSNGDQGIAFFGNLNKRLIPTTQASSTFLALMVLTLYELLRRERKCLLNDDLTALLGALDDKATQIREGNTGDLGVAASLDTARAHIDMIRRMADAARGCLANDDPADITAPRSASNILSTFPMEVIVPGGKHDNDFADVTTIQIFPTFGEITSEVSDYLPVTDFTQPHFLADPVQRHLDSAFRLLRHDIFGPLKEVIGFVLAQPDVPHAASLSRFIGGNIRAHSYSRARIQHVFIDRGLEAIVSFSEPPQLRKHSLGDRRRWWQQSSRLEPGSLICWVSARGDEKSFLLFVVSQKNTEDVPEGKNESTLVSEHFNPSVTVRLASESLPNLSVLSQLYVRKQEGLLIQLPGLIPETFVPILENLQQMMRDGNLAFRQWILPGPSGGQASTQVPAPAYARRAGFRFRLNSIIRTPGDADLCLDPTNPNDSVSPEALETATGLDRGQAEGLIAGLSCEYALIQGPPGTGKSYLGVQLVRVLLDHKAEADLGPILVICYTNHALDQFLKHLMQVGIDKIIRIGGQSRSEELDGKNLKVVSRDAPKTRLENQILAQGYSESKKCLETAGNRLKPLHQVRKAHPSWNSLQTFLRRRLPRIAVQFEARDSKEFIVVGRDPLKVWLGKKNPNHEGADSTIDMEELRLRAEQSIHSLTHPERWVLAESWVDQLVQEQTDGIFELLDGAKRCRENLRDVHDDVSRRTLLQADVVGVTTTGLARNIKMLRRLGSKVIICEEAAEVMEPHLISALMPGVEHFIQIGDHKQLRPQIQNYLQFSLETPAGRAYQLDRSQFERRAVGEPGLPPLPVAQLKVQRRMRPEISQLIRRVYPNLEDHGCVKDLPSVIGMRDNLFWLDHSHPEDGKEDDAHLKSHSNPWEVAMSVALVRHLVRQGEYNSTDIALLTPYTGQLQKLRAALSQDFEVFLSDRDMEKLAMEGFEADLGEEAKPASGPAKAVEKKQLLKTIRLATVDNFQGEEAKVIVVSLVRSNSNCKVGFLRTENRINVLLSRAQHGMYLIGNAKTYQNVPMWAEVLQQLIERNAVGTSIALTCPRHPETPILCSEPGDFAAKSPEVCCTRKDARVDLMEFKTYGEIDLDETPIAVLGCGHFFTGETLDGHVGMGNVYTSDRSGRYNGLQELSGALTAIPACPDCRVPIRQFATRRYNRVVNKAVLDETSKRLLLAGRHRLDELERRVTDIEKELSESRDAVITAHPDRRDPTPGRYKDAISLMKETAKLRREMDTEHQPTKKLLDAIKTFQRLARERTSLDQNLQALNLSGANNTSVAGSAILQPVYDQQITLGAHRLELRIWEAVLRDSFTLLSKRSGPLVTPDIPGGPLDQQSASFLKQCKVLIYRATEAKLPRLVIQTALSFARIAQLDGWYRRATSTAAAAAAAVANPTAPPPANPPAKQAGNSSSSGSSSDEPADTTDTARKLLAAALDLCASLPGSDGEAYRAEMEETMRLFDGPRYETVSPEEIAAIKSAMVAGPAGMATHAGHWYTCRNGHSFAIGECGMPMERARCPECGEVIGGEDHMLAEGVQRDLRMEMA</sequence>
<keyword evidence="2" id="KW-0963">Cytoplasm</keyword>
<keyword evidence="3" id="KW-0479">Metal-binding</keyword>
<gene>
    <name evidence="11" type="ORF">TT172_LOCUS6789</name>
</gene>
<evidence type="ECO:0000256" key="6">
    <source>
        <dbReference type="ARBA" id="ARBA00022833"/>
    </source>
</evidence>
<keyword evidence="8" id="KW-0175">Coiled coil</keyword>
<dbReference type="Proteomes" id="UP000289323">
    <property type="component" value="Unassembled WGS sequence"/>
</dbReference>
<dbReference type="GO" id="GO:0004386">
    <property type="term" value="F:helicase activity"/>
    <property type="evidence" value="ECO:0007669"/>
    <property type="project" value="InterPro"/>
</dbReference>
<dbReference type="InterPro" id="IPR027417">
    <property type="entry name" value="P-loop_NTPase"/>
</dbReference>
<keyword evidence="5" id="KW-0347">Helicase</keyword>
<dbReference type="InterPro" id="IPR046439">
    <property type="entry name" value="ZF_RZ_dom"/>
</dbReference>
<dbReference type="PROSITE" id="PS51981">
    <property type="entry name" value="ZF_RZ"/>
    <property type="match status" value="1"/>
</dbReference>
<keyword evidence="5" id="KW-0547">Nucleotide-binding</keyword>
<dbReference type="Gene3D" id="3.40.50.300">
    <property type="entry name" value="P-loop containing nucleotide triphosphate hydrolases"/>
    <property type="match status" value="2"/>
</dbReference>
<dbReference type="CDD" id="cd17936">
    <property type="entry name" value="EEXXEc_NFX1"/>
    <property type="match status" value="1"/>
</dbReference>
<dbReference type="PROSITE" id="PS51257">
    <property type="entry name" value="PROKAR_LIPOPROTEIN"/>
    <property type="match status" value="1"/>
</dbReference>
<dbReference type="PANTHER" id="PTHR10887">
    <property type="entry name" value="DNA2/NAM7 HELICASE FAMILY"/>
    <property type="match status" value="1"/>
</dbReference>
<evidence type="ECO:0000256" key="4">
    <source>
        <dbReference type="ARBA" id="ARBA00022771"/>
    </source>
</evidence>
<keyword evidence="5" id="KW-0378">Hydrolase</keyword>
<evidence type="ECO:0000256" key="5">
    <source>
        <dbReference type="ARBA" id="ARBA00022806"/>
    </source>
</evidence>
<dbReference type="GO" id="GO:0031380">
    <property type="term" value="C:nuclear RNA-directed RNA polymerase complex"/>
    <property type="evidence" value="ECO:0007669"/>
    <property type="project" value="TreeGrafter"/>
</dbReference>
<keyword evidence="6" id="KW-0862">Zinc</keyword>
<dbReference type="Pfam" id="PF20173">
    <property type="entry name" value="ZnF_RZ-type"/>
    <property type="match status" value="1"/>
</dbReference>
<reference evidence="11 12" key="1">
    <citation type="submission" date="2018-04" db="EMBL/GenBank/DDBJ databases">
        <authorList>
            <person name="Huttner S."/>
            <person name="Dainat J."/>
        </authorList>
    </citation>
    <scope>NUCLEOTIDE SEQUENCE [LARGE SCALE GENOMIC DNA]</scope>
</reference>
<evidence type="ECO:0000256" key="7">
    <source>
        <dbReference type="ARBA" id="ARBA00022859"/>
    </source>
</evidence>
<dbReference type="InterPro" id="IPR045055">
    <property type="entry name" value="DNA2/NAM7-like"/>
</dbReference>
<evidence type="ECO:0000256" key="1">
    <source>
        <dbReference type="ARBA" id="ARBA00004496"/>
    </source>
</evidence>
<accession>A0A446BPK5</accession>
<dbReference type="FunFam" id="3.40.50.300:FF:001660">
    <property type="entry name" value="NF-X1 finger and helicase protein, putative"/>
    <property type="match status" value="1"/>
</dbReference>
<keyword evidence="7" id="KW-0391">Immunity</keyword>
<feature type="coiled-coil region" evidence="8">
    <location>
        <begin position="1295"/>
        <end position="1322"/>
    </location>
</feature>
<evidence type="ECO:0000313" key="12">
    <source>
        <dbReference type="Proteomes" id="UP000289323"/>
    </source>
</evidence>
<evidence type="ECO:0000313" key="11">
    <source>
        <dbReference type="EMBL" id="SPQ24370.1"/>
    </source>
</evidence>
<proteinExistence type="predicted"/>
<evidence type="ECO:0000259" key="10">
    <source>
        <dbReference type="PROSITE" id="PS51981"/>
    </source>
</evidence>
<dbReference type="PANTHER" id="PTHR10887:SF445">
    <property type="entry name" value="NFX1-TYPE ZINC FINGER-CONTAINING PROTEIN 1"/>
    <property type="match status" value="1"/>
</dbReference>
<evidence type="ECO:0000256" key="2">
    <source>
        <dbReference type="ARBA" id="ARBA00022490"/>
    </source>
</evidence>
<dbReference type="Pfam" id="PF13087">
    <property type="entry name" value="AAA_12"/>
    <property type="match status" value="1"/>
</dbReference>
<feature type="region of interest" description="Disordered" evidence="9">
    <location>
        <begin position="1513"/>
        <end position="1544"/>
    </location>
</feature>
<keyword evidence="5" id="KW-0067">ATP-binding</keyword>
<name>A0A446BPK5_9PEZI</name>
<dbReference type="InterPro" id="IPR041677">
    <property type="entry name" value="DNA2/NAM7_AAA_11"/>
</dbReference>
<comment type="subcellular location">
    <subcellularLocation>
        <location evidence="1">Cytoplasm</location>
    </subcellularLocation>
</comment>
<evidence type="ECO:0000256" key="8">
    <source>
        <dbReference type="SAM" id="Coils"/>
    </source>
</evidence>
<dbReference type="InterPro" id="IPR047187">
    <property type="entry name" value="SF1_C_Upf1"/>
</dbReference>